<feature type="compositionally biased region" description="Low complexity" evidence="1">
    <location>
        <begin position="75"/>
        <end position="126"/>
    </location>
</feature>
<evidence type="ECO:0000256" key="1">
    <source>
        <dbReference type="SAM" id="MobiDB-lite"/>
    </source>
</evidence>
<evidence type="ECO:0000256" key="2">
    <source>
        <dbReference type="SAM" id="SignalP"/>
    </source>
</evidence>
<proteinExistence type="predicted"/>
<dbReference type="RefSeq" id="WP_147251575.1">
    <property type="nucleotide sequence ID" value="NZ_JACCEU010000001.1"/>
</dbReference>
<dbReference type="Proteomes" id="UP000253628">
    <property type="component" value="Unassembled WGS sequence"/>
</dbReference>
<feature type="signal peptide" evidence="2">
    <location>
        <begin position="1"/>
        <end position="22"/>
    </location>
</feature>
<feature type="chain" id="PRO_5016752113" evidence="2">
    <location>
        <begin position="23"/>
        <end position="126"/>
    </location>
</feature>
<sequence length="126" mass="12631">MKKSITLTLCLMPLAFLPPAFSQGVNGPSGSGSMGAEHQAESTHPDALSGNSGASREETPTKKPGTPSSNMPVQPGTSTDTSPTVSPSSNRSASGNSKDDAAQQAAGKANKTGKSTTTTPSTPKSK</sequence>
<feature type="region of interest" description="Disordered" evidence="1">
    <location>
        <begin position="18"/>
        <end position="126"/>
    </location>
</feature>
<reference evidence="3 4" key="1">
    <citation type="submission" date="2018-06" db="EMBL/GenBank/DDBJ databases">
        <title>Genomic Encyclopedia of Type Strains, Phase IV (KMG-IV): sequencing the most valuable type-strain genomes for metagenomic binning, comparative biology and taxonomic classification.</title>
        <authorList>
            <person name="Goeker M."/>
        </authorList>
    </citation>
    <scope>NUCLEOTIDE SEQUENCE [LARGE SCALE GENOMIC DNA]</scope>
    <source>
        <strain evidence="3 4">DSM 25520</strain>
    </source>
</reference>
<evidence type="ECO:0000313" key="3">
    <source>
        <dbReference type="EMBL" id="RBP42987.1"/>
    </source>
</evidence>
<evidence type="ECO:0000313" key="4">
    <source>
        <dbReference type="Proteomes" id="UP000253628"/>
    </source>
</evidence>
<dbReference type="AlphaFoldDB" id="A0A366HKC1"/>
<keyword evidence="2" id="KW-0732">Signal</keyword>
<accession>A0A366HKC1</accession>
<protein>
    <submittedName>
        <fullName evidence="3">Uncharacterized protein</fullName>
    </submittedName>
</protein>
<name>A0A366HKC1_9BURK</name>
<comment type="caution">
    <text evidence="3">The sequence shown here is derived from an EMBL/GenBank/DDBJ whole genome shotgun (WGS) entry which is preliminary data.</text>
</comment>
<dbReference type="EMBL" id="QNRQ01000001">
    <property type="protein sequence ID" value="RBP42987.1"/>
    <property type="molecule type" value="Genomic_DNA"/>
</dbReference>
<organism evidence="3 4">
    <name type="scientific">Eoetvoesiella caeni</name>
    <dbReference type="NCBI Taxonomy" id="645616"/>
    <lineage>
        <taxon>Bacteria</taxon>
        <taxon>Pseudomonadati</taxon>
        <taxon>Pseudomonadota</taxon>
        <taxon>Betaproteobacteria</taxon>
        <taxon>Burkholderiales</taxon>
        <taxon>Alcaligenaceae</taxon>
        <taxon>Eoetvoesiella</taxon>
    </lineage>
</organism>
<gene>
    <name evidence="3" type="ORF">DFR37_101112</name>
</gene>
<keyword evidence="4" id="KW-1185">Reference proteome</keyword>